<dbReference type="PANTHER" id="PTHR11685">
    <property type="entry name" value="RBR FAMILY RING FINGER AND IBR DOMAIN-CONTAINING"/>
    <property type="match status" value="1"/>
</dbReference>
<dbReference type="GO" id="GO:0016567">
    <property type="term" value="P:protein ubiquitination"/>
    <property type="evidence" value="ECO:0007669"/>
    <property type="project" value="InterPro"/>
</dbReference>
<evidence type="ECO:0000256" key="1">
    <source>
        <dbReference type="ARBA" id="ARBA00001798"/>
    </source>
</evidence>
<dbReference type="EMBL" id="CAJFCJ010000009">
    <property type="protein sequence ID" value="CAD5118863.1"/>
    <property type="molecule type" value="Genomic_DNA"/>
</dbReference>
<dbReference type="Gene3D" id="3.30.40.10">
    <property type="entry name" value="Zinc/RING finger domain, C3HC4 (zinc finger)"/>
    <property type="match status" value="1"/>
</dbReference>
<dbReference type="InterPro" id="IPR044066">
    <property type="entry name" value="TRIAD_supradom"/>
</dbReference>
<evidence type="ECO:0000256" key="8">
    <source>
        <dbReference type="ARBA" id="ARBA00022833"/>
    </source>
</evidence>
<dbReference type="InterPro" id="IPR031127">
    <property type="entry name" value="E3_UB_ligase_RBR"/>
</dbReference>
<keyword evidence="4" id="KW-0479">Metal-binding</keyword>
<dbReference type="InterPro" id="IPR013083">
    <property type="entry name" value="Znf_RING/FYVE/PHD"/>
</dbReference>
<dbReference type="OrthoDB" id="1431934at2759"/>
<keyword evidence="6 9" id="KW-0863">Zinc-finger</keyword>
<name>A0A7I8VT11_9ANNE</name>
<dbReference type="SUPFAM" id="SSF57850">
    <property type="entry name" value="RING/U-box"/>
    <property type="match status" value="3"/>
</dbReference>
<proteinExistence type="predicted"/>
<keyword evidence="7" id="KW-0833">Ubl conjugation pathway</keyword>
<evidence type="ECO:0000256" key="9">
    <source>
        <dbReference type="PROSITE-ProRule" id="PRU00175"/>
    </source>
</evidence>
<dbReference type="EC" id="2.3.2.31" evidence="2"/>
<evidence type="ECO:0000256" key="3">
    <source>
        <dbReference type="ARBA" id="ARBA00022679"/>
    </source>
</evidence>
<evidence type="ECO:0000313" key="13">
    <source>
        <dbReference type="Proteomes" id="UP000549394"/>
    </source>
</evidence>
<dbReference type="GO" id="GO:0008270">
    <property type="term" value="F:zinc ion binding"/>
    <property type="evidence" value="ECO:0007669"/>
    <property type="project" value="UniProtKB-KW"/>
</dbReference>
<gene>
    <name evidence="12" type="ORF">DGYR_LOCUS7176</name>
</gene>
<dbReference type="GO" id="GO:0061630">
    <property type="term" value="F:ubiquitin protein ligase activity"/>
    <property type="evidence" value="ECO:0007669"/>
    <property type="project" value="UniProtKB-EC"/>
</dbReference>
<dbReference type="InterPro" id="IPR002867">
    <property type="entry name" value="IBR_dom"/>
</dbReference>
<dbReference type="SMART" id="SM00184">
    <property type="entry name" value="RING"/>
    <property type="match status" value="2"/>
</dbReference>
<protein>
    <recommendedName>
        <fullName evidence="2">RBR-type E3 ubiquitin transferase</fullName>
        <ecNumber evidence="2">2.3.2.31</ecNumber>
    </recommendedName>
</protein>
<organism evidence="12 13">
    <name type="scientific">Dimorphilus gyrociliatus</name>
    <dbReference type="NCBI Taxonomy" id="2664684"/>
    <lineage>
        <taxon>Eukaryota</taxon>
        <taxon>Metazoa</taxon>
        <taxon>Spiralia</taxon>
        <taxon>Lophotrochozoa</taxon>
        <taxon>Annelida</taxon>
        <taxon>Polychaeta</taxon>
        <taxon>Polychaeta incertae sedis</taxon>
        <taxon>Dinophilidae</taxon>
        <taxon>Dimorphilus</taxon>
    </lineage>
</organism>
<feature type="domain" description="RING-type" evidence="11">
    <location>
        <begin position="576"/>
        <end position="788"/>
    </location>
</feature>
<keyword evidence="5" id="KW-0677">Repeat</keyword>
<dbReference type="AlphaFoldDB" id="A0A7I8VT11"/>
<evidence type="ECO:0000256" key="6">
    <source>
        <dbReference type="ARBA" id="ARBA00022771"/>
    </source>
</evidence>
<evidence type="ECO:0000313" key="12">
    <source>
        <dbReference type="EMBL" id="CAD5118863.1"/>
    </source>
</evidence>
<dbReference type="CDD" id="cd20336">
    <property type="entry name" value="Rcat_RBR"/>
    <property type="match status" value="1"/>
</dbReference>
<dbReference type="CDD" id="cd20335">
    <property type="entry name" value="BRcat_RBR"/>
    <property type="match status" value="1"/>
</dbReference>
<dbReference type="PROSITE" id="PS50089">
    <property type="entry name" value="ZF_RING_2"/>
    <property type="match status" value="1"/>
</dbReference>
<keyword evidence="3" id="KW-0808">Transferase</keyword>
<evidence type="ECO:0000256" key="2">
    <source>
        <dbReference type="ARBA" id="ARBA00012251"/>
    </source>
</evidence>
<evidence type="ECO:0000256" key="4">
    <source>
        <dbReference type="ARBA" id="ARBA00022723"/>
    </source>
</evidence>
<keyword evidence="13" id="KW-1185">Reference proteome</keyword>
<evidence type="ECO:0000256" key="5">
    <source>
        <dbReference type="ARBA" id="ARBA00022737"/>
    </source>
</evidence>
<comment type="caution">
    <text evidence="12">The sequence shown here is derived from an EMBL/GenBank/DDBJ whole genome shotgun (WGS) entry which is preliminary data.</text>
</comment>
<keyword evidence="8" id="KW-0862">Zinc</keyword>
<evidence type="ECO:0000256" key="7">
    <source>
        <dbReference type="ARBA" id="ARBA00022786"/>
    </source>
</evidence>
<dbReference type="InterPro" id="IPR001841">
    <property type="entry name" value="Znf_RING"/>
</dbReference>
<evidence type="ECO:0000259" key="11">
    <source>
        <dbReference type="PROSITE" id="PS51873"/>
    </source>
</evidence>
<evidence type="ECO:0000259" key="10">
    <source>
        <dbReference type="PROSITE" id="PS50089"/>
    </source>
</evidence>
<dbReference type="PROSITE" id="PS51873">
    <property type="entry name" value="TRIAD"/>
    <property type="match status" value="1"/>
</dbReference>
<dbReference type="Gene3D" id="1.20.120.1750">
    <property type="match status" value="1"/>
</dbReference>
<comment type="catalytic activity">
    <reaction evidence="1">
        <text>[E2 ubiquitin-conjugating enzyme]-S-ubiquitinyl-L-cysteine + [acceptor protein]-L-lysine = [E2 ubiquitin-conjugating enzyme]-L-cysteine + [acceptor protein]-N(6)-ubiquitinyl-L-lysine.</text>
        <dbReference type="EC" id="2.3.2.31"/>
    </reaction>
</comment>
<dbReference type="Proteomes" id="UP000549394">
    <property type="component" value="Unassembled WGS sequence"/>
</dbReference>
<sequence>MPEQRRHIHHLKAYHHSRKTQELFENEDTLSKKRNRVKKYRLGIRTGNTLHYGKFKYLHKRKTMDRLIKWVFLYKRDQAEIDIMLKSEKFAVDDGGLNINFCNEPKDMLNLSYTEYSLNKKYRWKLPDLILNSKRDDSNLKSDNYTVTYVEKKPKELYMTGNGLTHAMETIPSVTSYCNENGDIKTPKNSKYCYFTDFKAKKKETTQPADEDNDDEGSRKPVEILYEICRRRPFDSHQKSVHRIYRKDLYNLSNKIIKQDDTHRRKGIPRSKRFRDAMKVGKEEVYYPAHTEESRVEISDYLRRPSADITYASFAFQVKTKREKRKRKKKLQTYDKFNDSHEKRNKLIVLDNSSYAMKEDTDNKVVEQPTIVETKTEFYDKSDHIFEFSIANSDKENFIKDCTDSNFLVINGQTSPPMFLIDFSDKIREIYKEIGACSNLNKLRGFLHITFWLEDNSCKIKYVLRSNLKFKNQIMNIQTNCLSLEMMLETIKVTITNEIMPEDEYFMSKINYQTSDKNEIIPICNFVMDYFNTSRKSLNVSEVFQMKLNDYWLKTAIETTRGQTEEIQFPIKNSSTYMVCEICTIDDYIESGVSLKCGHWFCLDCWQRHLLNAKFFTCPMYECKQKVELPLLFIFFNFEKFCNLETRIVDDMLAKDGNWYYCQSPLCNRVTNIEGNVKSPMMECSCKMRWCTECGDDYHWPSTCRQNKIFWHQAKVLGVSQLRGVSDEIFEVEVKSCPFCKKKMQKNGGCNYMFCFCGRGFCWSCLRDYNSGSHGSCYSKNSSNFERVRLVDNKTMDYSMLVKACSSWNSFLALKKIDKNCFLQWIKARWTLDSRYDKLSQKQLSWENLTTIAPKVLFKALDLCLAGEYVTTTTYMLIGIDGRGFGWKSKKSKTQRKCLKNLISQVNHYIAEIKSLINWKRGIKPTVEWLNRLDKYQKRLENIITQIIKISANLNKTASKMKIIYKM</sequence>
<dbReference type="Pfam" id="PF01485">
    <property type="entry name" value="IBR"/>
    <property type="match status" value="1"/>
</dbReference>
<feature type="domain" description="RING-type" evidence="10">
    <location>
        <begin position="580"/>
        <end position="622"/>
    </location>
</feature>
<accession>A0A7I8VT11</accession>
<reference evidence="12 13" key="1">
    <citation type="submission" date="2020-08" db="EMBL/GenBank/DDBJ databases">
        <authorList>
            <person name="Hejnol A."/>
        </authorList>
    </citation>
    <scope>NUCLEOTIDE SEQUENCE [LARGE SCALE GENOMIC DNA]</scope>
</reference>